<sequence length="290" mass="31201">MKRLFAILLLGGLLGGCASNGDNDSRLGSAEAAALYEAAENAADRSDWETAISELETLQAQFPFGLYATQAQLNIIHAYYKVGEVASTVAAAERFRRINPRHKAVPYTWYMQGLALEEKNNSAVKDWVGVDSTLRDPVPRRQAFQAYSTLVEDYPDSDYADDAQARIDALYEDGARYQLSVARFYADRDAWVAAAQRAITVIEAFDGTAAVEPAMDLLIDAYRALELDDLAEGVVAVRDQRPATDDGDVPETPTLYEEETTEVPPAPESGGAPSGGGMGSGGMGSPTGGF</sequence>
<dbReference type="GO" id="GO:0043165">
    <property type="term" value="P:Gram-negative-bacterium-type cell outer membrane assembly"/>
    <property type="evidence" value="ECO:0007669"/>
    <property type="project" value="UniProtKB-UniRule"/>
</dbReference>
<evidence type="ECO:0000256" key="5">
    <source>
        <dbReference type="SAM" id="MobiDB-lite"/>
    </source>
</evidence>
<evidence type="ECO:0000259" key="6">
    <source>
        <dbReference type="Pfam" id="PF13525"/>
    </source>
</evidence>
<keyword evidence="3 4" id="KW-0998">Cell outer membrane</keyword>
<dbReference type="PROSITE" id="PS51257">
    <property type="entry name" value="PROKAR_LIPOPROTEIN"/>
    <property type="match status" value="1"/>
</dbReference>
<protein>
    <recommendedName>
        <fullName evidence="4">Outer membrane protein assembly factor BamD</fullName>
    </recommendedName>
</protein>
<dbReference type="InterPro" id="IPR039565">
    <property type="entry name" value="BamD-like"/>
</dbReference>
<keyword evidence="4" id="KW-0449">Lipoprotein</keyword>
<comment type="caution">
    <text evidence="7">The sequence shown here is derived from an EMBL/GenBank/DDBJ whole genome shotgun (WGS) entry which is preliminary data.</text>
</comment>
<comment type="subunit">
    <text evidence="4">Part of the Bam complex.</text>
</comment>
<feature type="compositionally biased region" description="Gly residues" evidence="5">
    <location>
        <begin position="272"/>
        <end position="290"/>
    </location>
</feature>
<evidence type="ECO:0000256" key="1">
    <source>
        <dbReference type="ARBA" id="ARBA00022729"/>
    </source>
</evidence>
<evidence type="ECO:0000313" key="8">
    <source>
        <dbReference type="Proteomes" id="UP000292298"/>
    </source>
</evidence>
<organism evidence="7 8">
    <name type="scientific">Spiribacter vilamensis</name>
    <dbReference type="NCBI Taxonomy" id="531306"/>
    <lineage>
        <taxon>Bacteria</taxon>
        <taxon>Pseudomonadati</taxon>
        <taxon>Pseudomonadota</taxon>
        <taxon>Gammaproteobacteria</taxon>
        <taxon>Chromatiales</taxon>
        <taxon>Ectothiorhodospiraceae</taxon>
        <taxon>Spiribacter</taxon>
    </lineage>
</organism>
<dbReference type="GO" id="GO:0009279">
    <property type="term" value="C:cell outer membrane"/>
    <property type="evidence" value="ECO:0007669"/>
    <property type="project" value="UniProtKB-SubCell"/>
</dbReference>
<dbReference type="OrthoDB" id="9779191at2"/>
<evidence type="ECO:0000256" key="4">
    <source>
        <dbReference type="HAMAP-Rule" id="MF_00922"/>
    </source>
</evidence>
<proteinExistence type="inferred from homology"/>
<dbReference type="NCBIfam" id="TIGR03302">
    <property type="entry name" value="OM_YfiO"/>
    <property type="match status" value="1"/>
</dbReference>
<feature type="region of interest" description="Disordered" evidence="5">
    <location>
        <begin position="238"/>
        <end position="290"/>
    </location>
</feature>
<dbReference type="CDD" id="cd15830">
    <property type="entry name" value="BamD"/>
    <property type="match status" value="1"/>
</dbReference>
<feature type="domain" description="Outer membrane lipoprotein BamD-like" evidence="6">
    <location>
        <begin position="31"/>
        <end position="232"/>
    </location>
</feature>
<dbReference type="Gene3D" id="1.25.40.10">
    <property type="entry name" value="Tetratricopeptide repeat domain"/>
    <property type="match status" value="1"/>
</dbReference>
<name>A0A4Q8D1F4_9GAMM</name>
<dbReference type="SUPFAM" id="SSF48452">
    <property type="entry name" value="TPR-like"/>
    <property type="match status" value="1"/>
</dbReference>
<dbReference type="EMBL" id="SHLI01000001">
    <property type="protein sequence ID" value="RZU99132.1"/>
    <property type="molecule type" value="Genomic_DNA"/>
</dbReference>
<dbReference type="Pfam" id="PF13525">
    <property type="entry name" value="YfiO"/>
    <property type="match status" value="1"/>
</dbReference>
<dbReference type="InterPro" id="IPR011990">
    <property type="entry name" value="TPR-like_helical_dom_sf"/>
</dbReference>
<keyword evidence="4" id="KW-0564">Palmitate</keyword>
<dbReference type="RefSeq" id="WP_130503388.1">
    <property type="nucleotide sequence ID" value="NZ_SHLI01000001.1"/>
</dbReference>
<gene>
    <name evidence="4" type="primary">bamD</name>
    <name evidence="7" type="ORF">EV698_1412</name>
</gene>
<dbReference type="Proteomes" id="UP000292298">
    <property type="component" value="Unassembled WGS sequence"/>
</dbReference>
<comment type="similarity">
    <text evidence="4">Belongs to the BamD family.</text>
</comment>
<keyword evidence="1 4" id="KW-0732">Signal</keyword>
<accession>A0A4Q8D1F4</accession>
<dbReference type="InterPro" id="IPR017689">
    <property type="entry name" value="BamD"/>
</dbReference>
<comment type="function">
    <text evidence="4">Part of the outer membrane protein assembly complex, which is involved in assembly and insertion of beta-barrel proteins into the outer membrane.</text>
</comment>
<evidence type="ECO:0000313" key="7">
    <source>
        <dbReference type="EMBL" id="RZU99132.1"/>
    </source>
</evidence>
<evidence type="ECO:0000256" key="3">
    <source>
        <dbReference type="ARBA" id="ARBA00023237"/>
    </source>
</evidence>
<dbReference type="AlphaFoldDB" id="A0A4Q8D1F4"/>
<keyword evidence="2 4" id="KW-0472">Membrane</keyword>
<dbReference type="HAMAP" id="MF_00922">
    <property type="entry name" value="OM_assembly_BamD"/>
    <property type="match status" value="1"/>
</dbReference>
<reference evidence="7 8" key="1">
    <citation type="submission" date="2019-02" db="EMBL/GenBank/DDBJ databases">
        <title>Genomic Encyclopedia of Type Strains, Phase IV (KMG-IV): sequencing the most valuable type-strain genomes for metagenomic binning, comparative biology and taxonomic classification.</title>
        <authorList>
            <person name="Goeker M."/>
        </authorList>
    </citation>
    <scope>NUCLEOTIDE SEQUENCE [LARGE SCALE GENOMIC DNA]</scope>
    <source>
        <strain evidence="7 8">DSM 21056</strain>
    </source>
</reference>
<evidence type="ECO:0000256" key="2">
    <source>
        <dbReference type="ARBA" id="ARBA00023136"/>
    </source>
</evidence>
<keyword evidence="8" id="KW-1185">Reference proteome</keyword>
<dbReference type="GO" id="GO:0051205">
    <property type="term" value="P:protein insertion into membrane"/>
    <property type="evidence" value="ECO:0007669"/>
    <property type="project" value="UniProtKB-UniRule"/>
</dbReference>
<comment type="subcellular location">
    <subcellularLocation>
        <location evidence="4">Cell outer membrane</location>
        <topology evidence="4">Lipid-anchor</topology>
    </subcellularLocation>
</comment>